<feature type="transmembrane region" description="Helical" evidence="1">
    <location>
        <begin position="77"/>
        <end position="98"/>
    </location>
</feature>
<keyword evidence="1" id="KW-1133">Transmembrane helix</keyword>
<reference evidence="3" key="1">
    <citation type="submission" date="2023-07" db="EMBL/GenBank/DDBJ databases">
        <title>Study on multiphase classification of strain Alteromonas salexigens isolated from the Yellow Sea.</title>
        <authorList>
            <person name="Sun L."/>
        </authorList>
    </citation>
    <scope>NUCLEOTIDE SEQUENCE [LARGE SCALE GENOMIC DNA]</scope>
    <source>
        <strain evidence="3">ASW11-19</strain>
    </source>
</reference>
<dbReference type="EMBL" id="JAOTJC010000008">
    <property type="protein sequence ID" value="MCU7555319.1"/>
    <property type="molecule type" value="Genomic_DNA"/>
</dbReference>
<gene>
    <name evidence="2" type="ORF">OCL06_12035</name>
</gene>
<proteinExistence type="predicted"/>
<accession>A0ABT2VPT1</accession>
<feature type="transmembrane region" description="Helical" evidence="1">
    <location>
        <begin position="12"/>
        <end position="31"/>
    </location>
</feature>
<keyword evidence="1" id="KW-0812">Transmembrane</keyword>
<evidence type="ECO:0000313" key="2">
    <source>
        <dbReference type="EMBL" id="MCU7555319.1"/>
    </source>
</evidence>
<evidence type="ECO:0000313" key="3">
    <source>
        <dbReference type="Proteomes" id="UP001209257"/>
    </source>
</evidence>
<dbReference type="Proteomes" id="UP001209257">
    <property type="component" value="Unassembled WGS sequence"/>
</dbReference>
<dbReference type="RefSeq" id="WP_262994829.1">
    <property type="nucleotide sequence ID" value="NZ_JAOTJC010000008.1"/>
</dbReference>
<name>A0ABT2VPT1_9ALTE</name>
<evidence type="ECO:0000256" key="1">
    <source>
        <dbReference type="SAM" id="Phobius"/>
    </source>
</evidence>
<keyword evidence="3" id="KW-1185">Reference proteome</keyword>
<organism evidence="2 3">
    <name type="scientific">Alteromonas salexigens</name>
    <dbReference type="NCBI Taxonomy" id="2982530"/>
    <lineage>
        <taxon>Bacteria</taxon>
        <taxon>Pseudomonadati</taxon>
        <taxon>Pseudomonadota</taxon>
        <taxon>Gammaproteobacteria</taxon>
        <taxon>Alteromonadales</taxon>
        <taxon>Alteromonadaceae</taxon>
        <taxon>Alteromonas/Salinimonas group</taxon>
        <taxon>Alteromonas</taxon>
    </lineage>
</organism>
<comment type="caution">
    <text evidence="2">The sequence shown here is derived from an EMBL/GenBank/DDBJ whole genome shotgun (WGS) entry which is preliminary data.</text>
</comment>
<keyword evidence="1" id="KW-0472">Membrane</keyword>
<protein>
    <submittedName>
        <fullName evidence="2">Uncharacterized protein</fullName>
    </submittedName>
</protein>
<sequence length="100" mass="11153">MSTTAPLKFTRASFFWLVLAVIWAIIGVVYLDLGAALLSAGMVCMSLYSMAIPARSSLFKSLREPQQQVKPPRLLTWIRNIGLMLALAGVIVNFYYGWQV</sequence>